<dbReference type="Proteomes" id="UP000002484">
    <property type="component" value="Chromosome"/>
</dbReference>
<dbReference type="SUPFAM" id="SSF48498">
    <property type="entry name" value="Tetracyclin repressor-like, C-terminal domain"/>
    <property type="match status" value="1"/>
</dbReference>
<evidence type="ECO:0000256" key="2">
    <source>
        <dbReference type="SAM" id="MobiDB-lite"/>
    </source>
</evidence>
<dbReference type="SUPFAM" id="SSF46689">
    <property type="entry name" value="Homeodomain-like"/>
    <property type="match status" value="1"/>
</dbReference>
<dbReference type="Gene3D" id="1.10.357.10">
    <property type="entry name" value="Tetracycline Repressor, domain 2"/>
    <property type="match status" value="1"/>
</dbReference>
<protein>
    <submittedName>
        <fullName evidence="5">Regulatory protein TetR</fullName>
    </submittedName>
</protein>
<keyword evidence="6" id="KW-1185">Reference proteome</keyword>
<dbReference type="EMBL" id="CP002299">
    <property type="protein sequence ID" value="ADP80804.1"/>
    <property type="molecule type" value="Genomic_DNA"/>
</dbReference>
<evidence type="ECO:0000259" key="3">
    <source>
        <dbReference type="Pfam" id="PF00440"/>
    </source>
</evidence>
<dbReference type="GO" id="GO:0003700">
    <property type="term" value="F:DNA-binding transcription factor activity"/>
    <property type="evidence" value="ECO:0007669"/>
    <property type="project" value="TreeGrafter"/>
</dbReference>
<dbReference type="eggNOG" id="COG1309">
    <property type="taxonomic scope" value="Bacteria"/>
</dbReference>
<dbReference type="HOGENOM" id="CLU_069356_19_2_11"/>
<evidence type="ECO:0000313" key="5">
    <source>
        <dbReference type="EMBL" id="ADP80804.1"/>
    </source>
</evidence>
<dbReference type="InterPro" id="IPR036271">
    <property type="entry name" value="Tet_transcr_reg_TetR-rel_C_sf"/>
</dbReference>
<dbReference type="PANTHER" id="PTHR30055">
    <property type="entry name" value="HTH-TYPE TRANSCRIPTIONAL REGULATOR RUTR"/>
    <property type="match status" value="1"/>
</dbReference>
<dbReference type="Pfam" id="PF17939">
    <property type="entry name" value="TetR_C_30"/>
    <property type="match status" value="1"/>
</dbReference>
<evidence type="ECO:0000256" key="1">
    <source>
        <dbReference type="ARBA" id="ARBA00023125"/>
    </source>
</evidence>
<dbReference type="AlphaFoldDB" id="E3J7Q0"/>
<proteinExistence type="predicted"/>
<dbReference type="InterPro" id="IPR009057">
    <property type="entry name" value="Homeodomain-like_sf"/>
</dbReference>
<dbReference type="PANTHER" id="PTHR30055:SF235">
    <property type="entry name" value="TRANSCRIPTIONAL REGULATORY PROTEIN"/>
    <property type="match status" value="1"/>
</dbReference>
<dbReference type="KEGG" id="fri:FraEuI1c_2777"/>
<reference evidence="5 6" key="1">
    <citation type="submission" date="2010-10" db="EMBL/GenBank/DDBJ databases">
        <title>Complete sequence of Frankia sp. EuI1c.</title>
        <authorList>
            <consortium name="US DOE Joint Genome Institute"/>
            <person name="Lucas S."/>
            <person name="Copeland A."/>
            <person name="Lapidus A."/>
            <person name="Cheng J.-F."/>
            <person name="Bruce D."/>
            <person name="Goodwin L."/>
            <person name="Pitluck S."/>
            <person name="Chertkov O."/>
            <person name="Detter J.C."/>
            <person name="Han C."/>
            <person name="Tapia R."/>
            <person name="Land M."/>
            <person name="Hauser L."/>
            <person name="Jeffries C."/>
            <person name="Kyrpides N."/>
            <person name="Ivanova N."/>
            <person name="Mikhailova N."/>
            <person name="Beauchemin N."/>
            <person name="Sen A."/>
            <person name="Sur S.A."/>
            <person name="Gtari M."/>
            <person name="Wall L."/>
            <person name="Tisa L."/>
            <person name="Woyke T."/>
        </authorList>
    </citation>
    <scope>NUCLEOTIDE SEQUENCE [LARGE SCALE GENOMIC DNA]</scope>
    <source>
        <strain evidence="6">DSM 45817 / CECT 9037 / EuI1c</strain>
    </source>
</reference>
<feature type="domain" description="PsrA tetracyclin repressor-like C-terminal" evidence="4">
    <location>
        <begin position="149"/>
        <end position="217"/>
    </location>
</feature>
<gene>
    <name evidence="5" type="ordered locus">FraEuI1c_2777</name>
</gene>
<evidence type="ECO:0000313" key="6">
    <source>
        <dbReference type="Proteomes" id="UP000002484"/>
    </source>
</evidence>
<keyword evidence="1" id="KW-0238">DNA-binding</keyword>
<dbReference type="STRING" id="298654.FraEuI1c_2777"/>
<evidence type="ECO:0000259" key="4">
    <source>
        <dbReference type="Pfam" id="PF17939"/>
    </source>
</evidence>
<dbReference type="Pfam" id="PF00440">
    <property type="entry name" value="TetR_N"/>
    <property type="match status" value="1"/>
</dbReference>
<organism evidence="5 6">
    <name type="scientific">Pseudofrankia inefficax (strain DSM 45817 / CECT 9037 / DDB 130130 / EuI1c)</name>
    <name type="common">Frankia inefficax</name>
    <dbReference type="NCBI Taxonomy" id="298654"/>
    <lineage>
        <taxon>Bacteria</taxon>
        <taxon>Bacillati</taxon>
        <taxon>Actinomycetota</taxon>
        <taxon>Actinomycetes</taxon>
        <taxon>Frankiales</taxon>
        <taxon>Frankiaceae</taxon>
        <taxon>Pseudofrankia</taxon>
    </lineage>
</organism>
<feature type="domain" description="HTH tetR-type" evidence="3">
    <location>
        <begin position="31"/>
        <end position="78"/>
    </location>
</feature>
<feature type="region of interest" description="Disordered" evidence="2">
    <location>
        <begin position="1"/>
        <end position="26"/>
    </location>
</feature>
<feature type="compositionally biased region" description="Basic and acidic residues" evidence="2">
    <location>
        <begin position="15"/>
        <end position="26"/>
    </location>
</feature>
<dbReference type="InterPro" id="IPR050109">
    <property type="entry name" value="HTH-type_TetR-like_transc_reg"/>
</dbReference>
<feature type="compositionally biased region" description="Polar residues" evidence="2">
    <location>
        <begin position="1"/>
        <end position="14"/>
    </location>
</feature>
<sequence>MTSGRRPTEQSPRSTGRDRPNSRGDATRLRILMTAEQLFAERGISAVALRDIGVAAGQKNNVAVQYHFQDRENLLREITAYRAQASEHMRAELLAELMAGGRPPRVYDLVKAFVRSFACHLERDNYYLAFLSRYVIERGGYVGFEGLSVGGTTFTFTAMLRRLLPDYPDDIIQERWVVMMTSAVHTLARYQSAMQAGSLPGPLPDLIEDLVRFLTAGLEAPPNGLHPA</sequence>
<dbReference type="InterPro" id="IPR001647">
    <property type="entry name" value="HTH_TetR"/>
</dbReference>
<accession>E3J7Q0</accession>
<dbReference type="GO" id="GO:0000976">
    <property type="term" value="F:transcription cis-regulatory region binding"/>
    <property type="evidence" value="ECO:0007669"/>
    <property type="project" value="TreeGrafter"/>
</dbReference>
<dbReference type="InterPro" id="IPR041586">
    <property type="entry name" value="PsrA_TetR_C"/>
</dbReference>
<dbReference type="InParanoid" id="E3J7Q0"/>
<name>E3J7Q0_PSEI1</name>